<comment type="caution">
    <text evidence="2">The sequence shown here is derived from an EMBL/GenBank/DDBJ whole genome shotgun (WGS) entry which is preliminary data.</text>
</comment>
<dbReference type="Proteomes" id="UP000663852">
    <property type="component" value="Unassembled WGS sequence"/>
</dbReference>
<gene>
    <name evidence="3" type="ORF">EDS130_LOCUS13226</name>
    <name evidence="2" type="ORF">XAT740_LOCUS10093</name>
</gene>
<dbReference type="InterPro" id="IPR011256">
    <property type="entry name" value="Reg_factor_effector_dom_sf"/>
</dbReference>
<dbReference type="PANTHER" id="PTHR11220">
    <property type="entry name" value="HEME-BINDING PROTEIN-RELATED"/>
    <property type="match status" value="1"/>
</dbReference>
<reference evidence="2" key="1">
    <citation type="submission" date="2021-02" db="EMBL/GenBank/DDBJ databases">
        <authorList>
            <person name="Nowell W R."/>
        </authorList>
    </citation>
    <scope>NUCLEOTIDE SEQUENCE</scope>
</reference>
<proteinExistence type="inferred from homology"/>
<dbReference type="Pfam" id="PF04832">
    <property type="entry name" value="SOUL"/>
    <property type="match status" value="1"/>
</dbReference>
<dbReference type="OrthoDB" id="9980274at2759"/>
<keyword evidence="4" id="KW-1185">Reference proteome</keyword>
<dbReference type="EMBL" id="CAJNOR010000533">
    <property type="protein sequence ID" value="CAF0940584.1"/>
    <property type="molecule type" value="Genomic_DNA"/>
</dbReference>
<sequence>MNWLRTAASAYSHVTADPEWPKYEILESNKVYEKRRYQPFTCAAYAFTATVGDEPVMSNLWKLVKYTQGGNVDGKTLIMCLPIMVKVRPSTSNDRENHFTLLLILDKDIHNSSAPIPNIDGVFIYQQPERIFYAKRFGGFAKEADWKRESQSILDICKDFAINREEVISATYDMPTKLVNRHNEVLVSELIENKENEPTDPVSDK</sequence>
<dbReference type="AlphaFoldDB" id="A0A814CIK9"/>
<comment type="similarity">
    <text evidence="1">Belongs to the HEBP family.</text>
</comment>
<evidence type="ECO:0000256" key="1">
    <source>
        <dbReference type="ARBA" id="ARBA00009817"/>
    </source>
</evidence>
<evidence type="ECO:0000313" key="3">
    <source>
        <dbReference type="EMBL" id="CAF0968125.1"/>
    </source>
</evidence>
<evidence type="ECO:0000313" key="2">
    <source>
        <dbReference type="EMBL" id="CAF0940584.1"/>
    </source>
</evidence>
<evidence type="ECO:0000313" key="4">
    <source>
        <dbReference type="Proteomes" id="UP000663828"/>
    </source>
</evidence>
<dbReference type="Proteomes" id="UP000663828">
    <property type="component" value="Unassembled WGS sequence"/>
</dbReference>
<dbReference type="Gene3D" id="3.20.80.10">
    <property type="entry name" value="Regulatory factor, effector binding domain"/>
    <property type="match status" value="1"/>
</dbReference>
<protein>
    <submittedName>
        <fullName evidence="2">Uncharacterized protein</fullName>
    </submittedName>
</protein>
<dbReference type="PANTHER" id="PTHR11220:SF1">
    <property type="entry name" value="HEME-BINDING PROTEIN 2"/>
    <property type="match status" value="1"/>
</dbReference>
<name>A0A814CIK9_ADIRI</name>
<dbReference type="EMBL" id="CAJNOJ010000052">
    <property type="protein sequence ID" value="CAF0968125.1"/>
    <property type="molecule type" value="Genomic_DNA"/>
</dbReference>
<accession>A0A814CIK9</accession>
<dbReference type="SUPFAM" id="SSF55136">
    <property type="entry name" value="Probable bacterial effector-binding domain"/>
    <property type="match status" value="1"/>
</dbReference>
<dbReference type="InterPro" id="IPR006917">
    <property type="entry name" value="SOUL_heme-bd"/>
</dbReference>
<organism evidence="2 4">
    <name type="scientific">Adineta ricciae</name>
    <name type="common">Rotifer</name>
    <dbReference type="NCBI Taxonomy" id="249248"/>
    <lineage>
        <taxon>Eukaryota</taxon>
        <taxon>Metazoa</taxon>
        <taxon>Spiralia</taxon>
        <taxon>Gnathifera</taxon>
        <taxon>Rotifera</taxon>
        <taxon>Eurotatoria</taxon>
        <taxon>Bdelloidea</taxon>
        <taxon>Adinetida</taxon>
        <taxon>Adinetidae</taxon>
        <taxon>Adineta</taxon>
    </lineage>
</organism>